<evidence type="ECO:0000313" key="2">
    <source>
        <dbReference type="Proteomes" id="UP000017090"/>
    </source>
</evidence>
<reference evidence="1 2" key="1">
    <citation type="submission" date="2013-09" db="EMBL/GenBank/DDBJ databases">
        <authorList>
            <person name="Durkin A.S."/>
            <person name="Haft D.R."/>
            <person name="McCorrison J."/>
            <person name="Torralba M."/>
            <person name="Gillis M."/>
            <person name="Haft D.H."/>
            <person name="Methe B."/>
            <person name="Sutton G."/>
            <person name="Nelson K.E."/>
        </authorList>
    </citation>
    <scope>NUCLEOTIDE SEQUENCE [LARGE SCALE GENOMIC DNA]</scope>
    <source>
        <strain evidence="1 2">BV3C16-1</strain>
    </source>
</reference>
<name>U7UHD3_9FIRM</name>
<evidence type="ECO:0000313" key="1">
    <source>
        <dbReference type="EMBL" id="ERT58701.1"/>
    </source>
</evidence>
<dbReference type="RefSeq" id="WP_023054000.1">
    <property type="nucleotide sequence ID" value="NZ_AWXA01000041.1"/>
</dbReference>
<dbReference type="Proteomes" id="UP000017090">
    <property type="component" value="Unassembled WGS sequence"/>
</dbReference>
<dbReference type="STRING" id="1111454.HMPREF1250_1807"/>
<dbReference type="AlphaFoldDB" id="U7UHD3"/>
<accession>U7UHD3</accession>
<dbReference type="OrthoDB" id="1623507at2"/>
<keyword evidence="2" id="KW-1185">Reference proteome</keyword>
<comment type="caution">
    <text evidence="1">The sequence shown here is derived from an EMBL/GenBank/DDBJ whole genome shotgun (WGS) entry which is preliminary data.</text>
</comment>
<sequence>MSGFFIFPALLLMTAVAILCLPLLYTIEISTASPFRCHGRAAWFNKALAVEWKYEYGRPLEKKMFFRWRPWQKADDSKSLNPDDIAASLATEQAQTTYEELARAPKEQLEKSPKHAFPWKTYVLRLDFFIAVLRFLRQLLHHSRIRRFTICGSLGLGSPDRTGLVAALLYSTIPANIGGLQFNYVETEYDCLTALSGRIHPAVLIAYAVSLVLTRPVRTLAFTWFKERREDHHG</sequence>
<proteinExistence type="predicted"/>
<dbReference type="PATRIC" id="fig|1111454.3.peg.1472"/>
<gene>
    <name evidence="1" type="ORF">HMPREF1250_1807</name>
</gene>
<protein>
    <recommendedName>
        <fullName evidence="3">DUF2953 domain-containing protein</fullName>
    </recommendedName>
</protein>
<organism evidence="1 2">
    <name type="scientific">Megasphaera vaginalis</name>
    <name type="common">ex Srinivasan et al. 2021</name>
    <dbReference type="NCBI Taxonomy" id="1111454"/>
    <lineage>
        <taxon>Bacteria</taxon>
        <taxon>Bacillati</taxon>
        <taxon>Bacillota</taxon>
        <taxon>Negativicutes</taxon>
        <taxon>Veillonellales</taxon>
        <taxon>Veillonellaceae</taxon>
        <taxon>Megasphaera</taxon>
    </lineage>
</organism>
<evidence type="ECO:0008006" key="3">
    <source>
        <dbReference type="Google" id="ProtNLM"/>
    </source>
</evidence>
<dbReference type="EMBL" id="AWXA01000041">
    <property type="protein sequence ID" value="ERT58701.1"/>
    <property type="molecule type" value="Genomic_DNA"/>
</dbReference>